<dbReference type="PROSITE" id="PS00455">
    <property type="entry name" value="AMP_BINDING"/>
    <property type="match status" value="1"/>
</dbReference>
<protein>
    <submittedName>
        <fullName evidence="4">Acyl-CoA synthetase (AMP-forming)/AMP-acid ligase II</fullName>
    </submittedName>
</protein>
<dbReference type="SMART" id="SM00824">
    <property type="entry name" value="PKS_TE"/>
    <property type="match status" value="1"/>
</dbReference>
<accession>A0A1T4JRF3</accession>
<dbReference type="Gene3D" id="1.10.1200.10">
    <property type="entry name" value="ACP-like"/>
    <property type="match status" value="1"/>
</dbReference>
<dbReference type="SUPFAM" id="SSF56801">
    <property type="entry name" value="Acetyl-CoA synthetase-like"/>
    <property type="match status" value="1"/>
</dbReference>
<reference evidence="5" key="1">
    <citation type="submission" date="2017-02" db="EMBL/GenBank/DDBJ databases">
        <authorList>
            <person name="Varghese N."/>
            <person name="Submissions S."/>
        </authorList>
    </citation>
    <scope>NUCLEOTIDE SEQUENCE [LARGE SCALE GENOMIC DNA]</scope>
    <source>
        <strain evidence="5">ATCC 27094</strain>
    </source>
</reference>
<dbReference type="InterPro" id="IPR025110">
    <property type="entry name" value="AMP-bd_C"/>
</dbReference>
<dbReference type="InterPro" id="IPR020802">
    <property type="entry name" value="TesA-like"/>
</dbReference>
<dbReference type="PANTHER" id="PTHR43201">
    <property type="entry name" value="ACYL-COA SYNTHETASE"/>
    <property type="match status" value="1"/>
</dbReference>
<dbReference type="AlphaFoldDB" id="A0A1T4JRF3"/>
<dbReference type="RefSeq" id="WP_085932129.1">
    <property type="nucleotide sequence ID" value="NZ_FUWJ01000001.1"/>
</dbReference>
<evidence type="ECO:0000256" key="2">
    <source>
        <dbReference type="ARBA" id="ARBA00022598"/>
    </source>
</evidence>
<dbReference type="InterPro" id="IPR029058">
    <property type="entry name" value="AB_hydrolase_fold"/>
</dbReference>
<dbReference type="SUPFAM" id="SSF53474">
    <property type="entry name" value="alpha/beta-Hydrolases"/>
    <property type="match status" value="1"/>
</dbReference>
<dbReference type="Pfam" id="PF00550">
    <property type="entry name" value="PP-binding"/>
    <property type="match status" value="1"/>
</dbReference>
<dbReference type="PANTHER" id="PTHR43201:SF5">
    <property type="entry name" value="MEDIUM-CHAIN ACYL-COA LIGASE ACSF2, MITOCHONDRIAL"/>
    <property type="match status" value="1"/>
</dbReference>
<dbReference type="EMBL" id="FUWJ01000001">
    <property type="protein sequence ID" value="SJZ32772.1"/>
    <property type="molecule type" value="Genomic_DNA"/>
</dbReference>
<keyword evidence="2 4" id="KW-0436">Ligase</keyword>
<evidence type="ECO:0000256" key="1">
    <source>
        <dbReference type="ARBA" id="ARBA00006432"/>
    </source>
</evidence>
<dbReference type="PROSITE" id="PS50075">
    <property type="entry name" value="CARRIER"/>
    <property type="match status" value="1"/>
</dbReference>
<dbReference type="Pfam" id="PF00975">
    <property type="entry name" value="Thioesterase"/>
    <property type="match status" value="1"/>
</dbReference>
<name>A0A1T4JRF3_9HYPH</name>
<dbReference type="OrthoDB" id="9803968at2"/>
<dbReference type="InterPro" id="IPR020845">
    <property type="entry name" value="AMP-binding_CS"/>
</dbReference>
<dbReference type="Gene3D" id="3.40.50.1820">
    <property type="entry name" value="alpha/beta hydrolase"/>
    <property type="match status" value="1"/>
</dbReference>
<evidence type="ECO:0000259" key="3">
    <source>
        <dbReference type="PROSITE" id="PS50075"/>
    </source>
</evidence>
<dbReference type="Pfam" id="PF00501">
    <property type="entry name" value="AMP-binding"/>
    <property type="match status" value="1"/>
</dbReference>
<dbReference type="Gene3D" id="3.30.300.30">
    <property type="match status" value="1"/>
</dbReference>
<organism evidence="4 5">
    <name type="scientific">Enhydrobacter aerosaccus</name>
    <dbReference type="NCBI Taxonomy" id="225324"/>
    <lineage>
        <taxon>Bacteria</taxon>
        <taxon>Pseudomonadati</taxon>
        <taxon>Pseudomonadota</taxon>
        <taxon>Alphaproteobacteria</taxon>
        <taxon>Hyphomicrobiales</taxon>
        <taxon>Enhydrobacter</taxon>
    </lineage>
</organism>
<dbReference type="SUPFAM" id="SSF47336">
    <property type="entry name" value="ACP-like"/>
    <property type="match status" value="1"/>
</dbReference>
<dbReference type="Pfam" id="PF13193">
    <property type="entry name" value="AMP-binding_C"/>
    <property type="match status" value="1"/>
</dbReference>
<dbReference type="GO" id="GO:0006631">
    <property type="term" value="P:fatty acid metabolic process"/>
    <property type="evidence" value="ECO:0007669"/>
    <property type="project" value="TreeGrafter"/>
</dbReference>
<comment type="similarity">
    <text evidence="1">Belongs to the ATP-dependent AMP-binding enzyme family.</text>
</comment>
<proteinExistence type="inferred from homology"/>
<dbReference type="Gene3D" id="3.40.50.12780">
    <property type="entry name" value="N-terminal domain of ligase-like"/>
    <property type="match status" value="1"/>
</dbReference>
<feature type="domain" description="Carrier" evidence="3">
    <location>
        <begin position="518"/>
        <end position="596"/>
    </location>
</feature>
<dbReference type="STRING" id="225324.SAMN02745126_00385"/>
<evidence type="ECO:0000313" key="5">
    <source>
        <dbReference type="Proteomes" id="UP000190092"/>
    </source>
</evidence>
<dbReference type="InterPro" id="IPR045851">
    <property type="entry name" value="AMP-bd_C_sf"/>
</dbReference>
<gene>
    <name evidence="4" type="ORF">SAMN02745126_00385</name>
</gene>
<dbReference type="GO" id="GO:0031956">
    <property type="term" value="F:medium-chain fatty acid-CoA ligase activity"/>
    <property type="evidence" value="ECO:0007669"/>
    <property type="project" value="TreeGrafter"/>
</dbReference>
<dbReference type="InterPro" id="IPR001031">
    <property type="entry name" value="Thioesterase"/>
</dbReference>
<dbReference type="InterPro" id="IPR009081">
    <property type="entry name" value="PP-bd_ACP"/>
</dbReference>
<dbReference type="Proteomes" id="UP000190092">
    <property type="component" value="Unassembled WGS sequence"/>
</dbReference>
<keyword evidence="5" id="KW-1185">Reference proteome</keyword>
<dbReference type="InterPro" id="IPR000873">
    <property type="entry name" value="AMP-dep_synth/lig_dom"/>
</dbReference>
<dbReference type="InterPro" id="IPR042099">
    <property type="entry name" value="ANL_N_sf"/>
</dbReference>
<sequence length="857" mass="93059">MHDSGSGASTIGEVLAARAAQNADAPAIVHTRLGTVSFAALNRQIETIRGVLRSAGLGPTSRVGIALQRGPEAAVLSLAICSTAILLPLNPNLAPAELQEELGRIRLDALIVPGDGDLPGWVTASGGDFGLFRATSAQSSFEEIGLQAVRPVPRRHEPMAPTPQSWAAIFKTSGTTGKSKRVPVTHENLVEMARKMERWLKLGPTDRATCIMPIYYNAGFKATLLVPLLIGCSVAMPETASANDIDRWLTELRPTWLTAAPAFLQAVIERLKALPDGVTHSLRFVLSTASYLPEATRAELERLLAVPVLEFYGLCEAGMMTAPPLPPEPGRPGSVGRIPEGELAIRGDDGSLLGAGRTGQIVLRGPSVMPGYLFDDIDGTPSGLEEGWLPTGDLGTVDQQGFLTIAGRTKEIINRGGEKISPYEVEKALLQHPSVREAAAFALPHPRLGETVGAAVVLHAGVATPSSELLDFIYDRLAPFQMPRQVHVLDRMPLGPTGKISRPKLSETFKDRPEPVEWPVSPLELQIAEIWHRLLKRTDIGVDEDFFEAGGDSLQATEMLLELERITHQTIAPSDVRAELSIRHLSEVLARSAESKREIMTLAKAGSGTPLFFFHGDFMGWGFYAFRLAELLKSDGPVYLLHSILDPAKGIETLEQMASRFLPLIKEAAPAGAIRLGGYCHGGLVALQVAHELEAVGRTVESVVLVDSFSINARPVMRALVPLASFGSRFVPGALGQRVRRSGLPTLWRMATHILHGDRMIAKRVVRTVKTGESPVWDTSQRTIYYRAMSRFVPPRVRADIVCLLCDEYATKEEFAPGPWRNISRTVRCETLPGQHNTCITTHVDVLAERVDRLLAA</sequence>
<evidence type="ECO:0000313" key="4">
    <source>
        <dbReference type="EMBL" id="SJZ32772.1"/>
    </source>
</evidence>
<dbReference type="InterPro" id="IPR036736">
    <property type="entry name" value="ACP-like_sf"/>
</dbReference>